<organism evidence="2 3">
    <name type="scientific">Mycena rosella</name>
    <name type="common">Pink bonnet</name>
    <name type="synonym">Agaricus rosellus</name>
    <dbReference type="NCBI Taxonomy" id="1033263"/>
    <lineage>
        <taxon>Eukaryota</taxon>
        <taxon>Fungi</taxon>
        <taxon>Dikarya</taxon>
        <taxon>Basidiomycota</taxon>
        <taxon>Agaricomycotina</taxon>
        <taxon>Agaricomycetes</taxon>
        <taxon>Agaricomycetidae</taxon>
        <taxon>Agaricales</taxon>
        <taxon>Marasmiineae</taxon>
        <taxon>Mycenaceae</taxon>
        <taxon>Mycena</taxon>
    </lineage>
</organism>
<comment type="caution">
    <text evidence="2">The sequence shown here is derived from an EMBL/GenBank/DDBJ whole genome shotgun (WGS) entry which is preliminary data.</text>
</comment>
<keyword evidence="3" id="KW-1185">Reference proteome</keyword>
<evidence type="ECO:0000256" key="1">
    <source>
        <dbReference type="SAM" id="MobiDB-lite"/>
    </source>
</evidence>
<dbReference type="AlphaFoldDB" id="A0AAD7E065"/>
<protein>
    <submittedName>
        <fullName evidence="2">Uncharacterized protein</fullName>
    </submittedName>
</protein>
<dbReference type="Proteomes" id="UP001221757">
    <property type="component" value="Unassembled WGS sequence"/>
</dbReference>
<dbReference type="EMBL" id="JARKIE010000013">
    <property type="protein sequence ID" value="KAJ7703331.1"/>
    <property type="molecule type" value="Genomic_DNA"/>
</dbReference>
<evidence type="ECO:0000313" key="3">
    <source>
        <dbReference type="Proteomes" id="UP001221757"/>
    </source>
</evidence>
<proteinExistence type="predicted"/>
<feature type="region of interest" description="Disordered" evidence="1">
    <location>
        <begin position="100"/>
        <end position="121"/>
    </location>
</feature>
<sequence>MGTQHYCAEPWRVIAGLTDGDEPSQYLSSVRNPEKPEIWKDHMCVDGGARAWIEGNRMNSLPSYTGMTPEVVEHERKALLKGGLTAPLCWYKIMLDDAKDADDASEPWPRRRIMWPSPSSL</sequence>
<name>A0AAD7E065_MYCRO</name>
<gene>
    <name evidence="2" type="ORF">B0H17DRAFT_1127579</name>
</gene>
<accession>A0AAD7E065</accession>
<reference evidence="2" key="1">
    <citation type="submission" date="2023-03" db="EMBL/GenBank/DDBJ databases">
        <title>Massive genome expansion in bonnet fungi (Mycena s.s.) driven by repeated elements and novel gene families across ecological guilds.</title>
        <authorList>
            <consortium name="Lawrence Berkeley National Laboratory"/>
            <person name="Harder C.B."/>
            <person name="Miyauchi S."/>
            <person name="Viragh M."/>
            <person name="Kuo A."/>
            <person name="Thoen E."/>
            <person name="Andreopoulos B."/>
            <person name="Lu D."/>
            <person name="Skrede I."/>
            <person name="Drula E."/>
            <person name="Henrissat B."/>
            <person name="Morin E."/>
            <person name="Kohler A."/>
            <person name="Barry K."/>
            <person name="LaButti K."/>
            <person name="Morin E."/>
            <person name="Salamov A."/>
            <person name="Lipzen A."/>
            <person name="Mereny Z."/>
            <person name="Hegedus B."/>
            <person name="Baldrian P."/>
            <person name="Stursova M."/>
            <person name="Weitz H."/>
            <person name="Taylor A."/>
            <person name="Grigoriev I.V."/>
            <person name="Nagy L.G."/>
            <person name="Martin F."/>
            <person name="Kauserud H."/>
        </authorList>
    </citation>
    <scope>NUCLEOTIDE SEQUENCE</scope>
    <source>
        <strain evidence="2">CBHHK067</strain>
    </source>
</reference>
<evidence type="ECO:0000313" key="2">
    <source>
        <dbReference type="EMBL" id="KAJ7703331.1"/>
    </source>
</evidence>